<comment type="caution">
    <text evidence="1">The sequence shown here is derived from an EMBL/GenBank/DDBJ whole genome shotgun (WGS) entry which is preliminary data.</text>
</comment>
<dbReference type="EMBL" id="JARBDR010000342">
    <property type="protein sequence ID" value="KAJ8314284.1"/>
    <property type="molecule type" value="Genomic_DNA"/>
</dbReference>
<sequence length="86" mass="9979">MKDQGRDLPFYISHQNPAPVAENRRKLQEISYMYRKENVKHRIVGDKIVFENGTTLKEKVAVPSAEDILSIDTKELEKLEKLHTVT</sequence>
<gene>
    <name evidence="1" type="ORF">KUTeg_008845</name>
</gene>
<evidence type="ECO:0000313" key="1">
    <source>
        <dbReference type="EMBL" id="KAJ8314284.1"/>
    </source>
</evidence>
<evidence type="ECO:0000313" key="2">
    <source>
        <dbReference type="Proteomes" id="UP001217089"/>
    </source>
</evidence>
<keyword evidence="2" id="KW-1185">Reference proteome</keyword>
<organism evidence="1 2">
    <name type="scientific">Tegillarca granosa</name>
    <name type="common">Malaysian cockle</name>
    <name type="synonym">Anadara granosa</name>
    <dbReference type="NCBI Taxonomy" id="220873"/>
    <lineage>
        <taxon>Eukaryota</taxon>
        <taxon>Metazoa</taxon>
        <taxon>Spiralia</taxon>
        <taxon>Lophotrochozoa</taxon>
        <taxon>Mollusca</taxon>
        <taxon>Bivalvia</taxon>
        <taxon>Autobranchia</taxon>
        <taxon>Pteriomorphia</taxon>
        <taxon>Arcoida</taxon>
        <taxon>Arcoidea</taxon>
        <taxon>Arcidae</taxon>
        <taxon>Tegillarca</taxon>
    </lineage>
</organism>
<proteinExistence type="predicted"/>
<protein>
    <submittedName>
        <fullName evidence="1">Uncharacterized protein</fullName>
    </submittedName>
</protein>
<name>A0ABQ9FAB6_TEGGR</name>
<dbReference type="Proteomes" id="UP001217089">
    <property type="component" value="Unassembled WGS sequence"/>
</dbReference>
<accession>A0ABQ9FAB6</accession>
<reference evidence="1 2" key="1">
    <citation type="submission" date="2022-12" db="EMBL/GenBank/DDBJ databases">
        <title>Chromosome-level genome of Tegillarca granosa.</title>
        <authorList>
            <person name="Kim J."/>
        </authorList>
    </citation>
    <scope>NUCLEOTIDE SEQUENCE [LARGE SCALE GENOMIC DNA]</scope>
    <source>
        <strain evidence="1">Teg-2019</strain>
        <tissue evidence="1">Adductor muscle</tissue>
    </source>
</reference>